<dbReference type="Proteomes" id="UP000480804">
    <property type="component" value="Unassembled WGS sequence"/>
</dbReference>
<feature type="compositionally biased region" description="Basic and acidic residues" evidence="1">
    <location>
        <begin position="35"/>
        <end position="50"/>
    </location>
</feature>
<evidence type="ECO:0000313" key="4">
    <source>
        <dbReference type="Proteomes" id="UP000480804"/>
    </source>
</evidence>
<accession>A0A8H9HHX0</accession>
<dbReference type="EMBL" id="BLLO01000014">
    <property type="protein sequence ID" value="GFH76771.1"/>
    <property type="molecule type" value="Genomic_DNA"/>
</dbReference>
<evidence type="ECO:0000313" key="5">
    <source>
        <dbReference type="Proteomes" id="UP000660975"/>
    </source>
</evidence>
<evidence type="ECO:0000313" key="3">
    <source>
        <dbReference type="EMBL" id="GGU64701.1"/>
    </source>
</evidence>
<reference evidence="2 4" key="2">
    <citation type="submission" date="2020-02" db="EMBL/GenBank/DDBJ databases">
        <title>Whole genome shotgun sequence of Streptomyces gougerotii NBRC 13043.</title>
        <authorList>
            <person name="Ichikawa N."/>
            <person name="Komaki H."/>
            <person name="Tamura T."/>
        </authorList>
    </citation>
    <scope>NUCLEOTIDE SEQUENCE [LARGE SCALE GENOMIC DNA]</scope>
    <source>
        <strain evidence="2 4">NBRC 13043</strain>
    </source>
</reference>
<dbReference type="AlphaFoldDB" id="A0A8H9HHX0"/>
<feature type="compositionally biased region" description="Low complexity" evidence="1">
    <location>
        <begin position="97"/>
        <end position="110"/>
    </location>
</feature>
<proteinExistence type="predicted"/>
<keyword evidence="4" id="KW-1185">Reference proteome</keyword>
<protein>
    <submittedName>
        <fullName evidence="3">Uncharacterized protein</fullName>
    </submittedName>
</protein>
<reference evidence="3" key="1">
    <citation type="journal article" date="2014" name="Int. J. Syst. Evol. Microbiol.">
        <title>Complete genome sequence of Corynebacterium casei LMG S-19264T (=DSM 44701T), isolated from a smear-ripened cheese.</title>
        <authorList>
            <consortium name="US DOE Joint Genome Institute (JGI-PGF)"/>
            <person name="Walter F."/>
            <person name="Albersmeier A."/>
            <person name="Kalinowski J."/>
            <person name="Ruckert C."/>
        </authorList>
    </citation>
    <scope>NUCLEOTIDE SEQUENCE</scope>
    <source>
        <strain evidence="3">JCM 4136</strain>
    </source>
</reference>
<evidence type="ECO:0000256" key="1">
    <source>
        <dbReference type="SAM" id="MobiDB-lite"/>
    </source>
</evidence>
<feature type="region of interest" description="Disordered" evidence="1">
    <location>
        <begin position="35"/>
        <end position="160"/>
    </location>
</feature>
<comment type="caution">
    <text evidence="3">The sequence shown here is derived from an EMBL/GenBank/DDBJ whole genome shotgun (WGS) entry which is preliminary data.</text>
</comment>
<sequence>MAGQFPRDALRGGDVADAGPQFPDVDAAEAVAEDLDRARGGEGGRAHEAQDAGLPGTVGAEQRPVLAGPDGPVDAVEDRLARGVARHARAVERGDDAPAPVAGGPVHGGPSFPREPTAQDSCTPHPPPPGPRRGHPAARAGGGGRKSRRAKKKPPDDLTSRGFRCVYSMFLLSFEWAQKNT</sequence>
<organism evidence="3 5">
    <name type="scientific">Streptomyces gougerotii</name>
    <dbReference type="NCBI Taxonomy" id="53448"/>
    <lineage>
        <taxon>Bacteria</taxon>
        <taxon>Bacillati</taxon>
        <taxon>Actinomycetota</taxon>
        <taxon>Actinomycetes</taxon>
        <taxon>Kitasatosporales</taxon>
        <taxon>Streptomycetaceae</taxon>
        <taxon>Streptomyces</taxon>
        <taxon>Streptomyces diastaticus group</taxon>
    </lineage>
</organism>
<gene>
    <name evidence="3" type="ORF">GCM10010227_17730</name>
    <name evidence="2" type="ORF">Sgou_14410</name>
</gene>
<dbReference type="EMBL" id="BMSC01000004">
    <property type="protein sequence ID" value="GGU64701.1"/>
    <property type="molecule type" value="Genomic_DNA"/>
</dbReference>
<feature type="region of interest" description="Disordered" evidence="1">
    <location>
        <begin position="1"/>
        <end position="23"/>
    </location>
</feature>
<reference evidence="3" key="3">
    <citation type="submission" date="2020-09" db="EMBL/GenBank/DDBJ databases">
        <authorList>
            <person name="Sun Q."/>
            <person name="Ohkuma M."/>
        </authorList>
    </citation>
    <scope>NUCLEOTIDE SEQUENCE</scope>
    <source>
        <strain evidence="3">JCM 4136</strain>
    </source>
</reference>
<name>A0A8H9HHX0_9ACTN</name>
<evidence type="ECO:0000313" key="2">
    <source>
        <dbReference type="EMBL" id="GFH76771.1"/>
    </source>
</evidence>
<dbReference type="Proteomes" id="UP000660975">
    <property type="component" value="Unassembled WGS sequence"/>
</dbReference>